<proteinExistence type="predicted"/>
<dbReference type="Pfam" id="PF01381">
    <property type="entry name" value="HTH_3"/>
    <property type="match status" value="1"/>
</dbReference>
<dbReference type="SUPFAM" id="SSF47413">
    <property type="entry name" value="lambda repressor-like DNA-binding domains"/>
    <property type="match status" value="1"/>
</dbReference>
<feature type="domain" description="HTH cro/C1-type" evidence="1">
    <location>
        <begin position="65"/>
        <end position="119"/>
    </location>
</feature>
<organism evidence="2 3">
    <name type="scientific">Hymenobacter mellowenesis</name>
    <dbReference type="NCBI Taxonomy" id="3063995"/>
    <lineage>
        <taxon>Bacteria</taxon>
        <taxon>Pseudomonadati</taxon>
        <taxon>Bacteroidota</taxon>
        <taxon>Cytophagia</taxon>
        <taxon>Cytophagales</taxon>
        <taxon>Hymenobacteraceae</taxon>
        <taxon>Hymenobacter</taxon>
    </lineage>
</organism>
<dbReference type="CDD" id="cd00093">
    <property type="entry name" value="HTH_XRE"/>
    <property type="match status" value="1"/>
</dbReference>
<dbReference type="PROSITE" id="PS50943">
    <property type="entry name" value="HTH_CROC1"/>
    <property type="match status" value="1"/>
</dbReference>
<sequence>MLINTLQEYREALQQFDALLAQDIDNTPSLQEPARLLAEAIQEYEVRVEDAPIPLSKPTTLPAMIELKRQQQHLKQKELAALLEVPPGRLSQILSGKRRVTMDLAKKLYERLHISPEFILKTA</sequence>
<evidence type="ECO:0000313" key="2">
    <source>
        <dbReference type="EMBL" id="MDO7847746.1"/>
    </source>
</evidence>
<dbReference type="InterPro" id="IPR001387">
    <property type="entry name" value="Cro/C1-type_HTH"/>
</dbReference>
<dbReference type="RefSeq" id="WP_305012426.1">
    <property type="nucleotide sequence ID" value="NZ_JAUQSX010000007.1"/>
</dbReference>
<gene>
    <name evidence="2" type="ORF">Q5H92_15365</name>
</gene>
<accession>A0ABT9AFJ5</accession>
<protein>
    <submittedName>
        <fullName evidence="2">Helix-turn-helix domain-containing protein</fullName>
    </submittedName>
</protein>
<name>A0ABT9AFJ5_9BACT</name>
<reference evidence="2" key="1">
    <citation type="submission" date="2023-07" db="EMBL/GenBank/DDBJ databases">
        <authorList>
            <person name="Kim M.K."/>
        </authorList>
    </citation>
    <scope>NUCLEOTIDE SEQUENCE</scope>
    <source>
        <strain evidence="2">M29</strain>
    </source>
</reference>
<dbReference type="Proteomes" id="UP001167796">
    <property type="component" value="Unassembled WGS sequence"/>
</dbReference>
<dbReference type="InterPro" id="IPR010982">
    <property type="entry name" value="Lambda_DNA-bd_dom_sf"/>
</dbReference>
<dbReference type="SMART" id="SM00530">
    <property type="entry name" value="HTH_XRE"/>
    <property type="match status" value="1"/>
</dbReference>
<dbReference type="Gene3D" id="1.10.260.40">
    <property type="entry name" value="lambda repressor-like DNA-binding domains"/>
    <property type="match status" value="1"/>
</dbReference>
<evidence type="ECO:0000313" key="3">
    <source>
        <dbReference type="Proteomes" id="UP001167796"/>
    </source>
</evidence>
<evidence type="ECO:0000259" key="1">
    <source>
        <dbReference type="PROSITE" id="PS50943"/>
    </source>
</evidence>
<dbReference type="EMBL" id="JAUQSX010000007">
    <property type="protein sequence ID" value="MDO7847746.1"/>
    <property type="molecule type" value="Genomic_DNA"/>
</dbReference>
<comment type="caution">
    <text evidence="2">The sequence shown here is derived from an EMBL/GenBank/DDBJ whole genome shotgun (WGS) entry which is preliminary data.</text>
</comment>
<keyword evidence="3" id="KW-1185">Reference proteome</keyword>